<dbReference type="AlphaFoldDB" id="A0A0E9SSX8"/>
<reference evidence="1" key="1">
    <citation type="submission" date="2014-11" db="EMBL/GenBank/DDBJ databases">
        <authorList>
            <person name="Amaro Gonzalez C."/>
        </authorList>
    </citation>
    <scope>NUCLEOTIDE SEQUENCE</scope>
</reference>
<name>A0A0E9SSX8_ANGAN</name>
<organism evidence="1">
    <name type="scientific">Anguilla anguilla</name>
    <name type="common">European freshwater eel</name>
    <name type="synonym">Muraena anguilla</name>
    <dbReference type="NCBI Taxonomy" id="7936"/>
    <lineage>
        <taxon>Eukaryota</taxon>
        <taxon>Metazoa</taxon>
        <taxon>Chordata</taxon>
        <taxon>Craniata</taxon>
        <taxon>Vertebrata</taxon>
        <taxon>Euteleostomi</taxon>
        <taxon>Actinopterygii</taxon>
        <taxon>Neopterygii</taxon>
        <taxon>Teleostei</taxon>
        <taxon>Anguilliformes</taxon>
        <taxon>Anguillidae</taxon>
        <taxon>Anguilla</taxon>
    </lineage>
</organism>
<protein>
    <submittedName>
        <fullName evidence="1">Uncharacterized protein</fullName>
    </submittedName>
</protein>
<evidence type="ECO:0000313" key="1">
    <source>
        <dbReference type="EMBL" id="JAH44347.1"/>
    </source>
</evidence>
<accession>A0A0E9SSX8</accession>
<sequence length="35" mass="4268">MRSVQYEFQQTVQLWIVRPEQGRALQCSHFRSDRS</sequence>
<proteinExistence type="predicted"/>
<dbReference type="EMBL" id="GBXM01064230">
    <property type="protein sequence ID" value="JAH44347.1"/>
    <property type="molecule type" value="Transcribed_RNA"/>
</dbReference>
<reference evidence="1" key="2">
    <citation type="journal article" date="2015" name="Fish Shellfish Immunol.">
        <title>Early steps in the European eel (Anguilla anguilla)-Vibrio vulnificus interaction in the gills: Role of the RtxA13 toxin.</title>
        <authorList>
            <person name="Callol A."/>
            <person name="Pajuelo D."/>
            <person name="Ebbesson L."/>
            <person name="Teles M."/>
            <person name="MacKenzie S."/>
            <person name="Amaro C."/>
        </authorList>
    </citation>
    <scope>NUCLEOTIDE SEQUENCE</scope>
</reference>